<feature type="binding site" evidence="2">
    <location>
        <position position="32"/>
    </location>
    <ligand>
        <name>substrate</name>
    </ligand>
</feature>
<feature type="binding site" evidence="2">
    <location>
        <begin position="72"/>
        <end position="74"/>
    </location>
    <ligand>
        <name>substrate</name>
    </ligand>
</feature>
<keyword evidence="2" id="KW-0460">Magnesium</keyword>
<dbReference type="FunFam" id="3.40.1180.10:FF:000001">
    <property type="entry name" value="(2E,6E)-farnesyl-diphosphate-specific ditrans,polycis-undecaprenyl-diphosphate synthase"/>
    <property type="match status" value="1"/>
</dbReference>
<comment type="subunit">
    <text evidence="2">Homodimer.</text>
</comment>
<name>A0A1S7LIJ1_MAGMO</name>
<organism evidence="3">
    <name type="scientific">Magnetococcus massalia (strain MO-1)</name>
    <dbReference type="NCBI Taxonomy" id="451514"/>
    <lineage>
        <taxon>Bacteria</taxon>
        <taxon>Pseudomonadati</taxon>
        <taxon>Pseudomonadota</taxon>
        <taxon>Magnetococcia</taxon>
        <taxon>Magnetococcales</taxon>
        <taxon>Magnetococcaceae</taxon>
        <taxon>Magnetococcus</taxon>
    </lineage>
</organism>
<dbReference type="InterPro" id="IPR036424">
    <property type="entry name" value="UPP_synth-like_sf"/>
</dbReference>
<sequence>MRIRLAKKQIEQPEIANLPRHVAIVMDGNRRWARKRYLPRLEGHRQGVKAVRRSIEVCLEQGIETLTLYTFSAENWKRPKDEVSALMNLLALHLKREMADLHQRGVRFRALGRVNALPEQIQQHVRDLEELTAQNSRLNFNIAINYGGRQEIVDGVRQLAEKVKAGELEPEAIDDAALSASLTTFDQPDPDLLIRTGGDHRVSNFLLWQIAYTELIFLPIFWPEFDRAQFMEALKEYASRERRFGSG</sequence>
<dbReference type="GO" id="GO:0045547">
    <property type="term" value="F:ditrans,polycis-polyprenyl diphosphate synthase [(2E,6E)-farnesyl diphosphate specific] activity"/>
    <property type="evidence" value="ECO:0007669"/>
    <property type="project" value="TreeGrafter"/>
</dbReference>
<dbReference type="InterPro" id="IPR001441">
    <property type="entry name" value="UPP_synth-like"/>
</dbReference>
<dbReference type="PROSITE" id="PS01066">
    <property type="entry name" value="UPP_SYNTHASE"/>
    <property type="match status" value="1"/>
</dbReference>
<dbReference type="PANTHER" id="PTHR10291:SF0">
    <property type="entry name" value="DEHYDRODOLICHYL DIPHOSPHATE SYNTHASE 2"/>
    <property type="match status" value="1"/>
</dbReference>
<comment type="similarity">
    <text evidence="2">Belongs to the UPP synthase family.</text>
</comment>
<feature type="binding site" evidence="2">
    <location>
        <position position="27"/>
    </location>
    <ligand>
        <name>Mg(2+)</name>
        <dbReference type="ChEBI" id="CHEBI:18420"/>
    </ligand>
</feature>
<feature type="binding site" evidence="2">
    <location>
        <position position="214"/>
    </location>
    <ligand>
        <name>Mg(2+)</name>
        <dbReference type="ChEBI" id="CHEBI:18420"/>
    </ligand>
</feature>
<dbReference type="CDD" id="cd00475">
    <property type="entry name" value="Cis_IPPS"/>
    <property type="match status" value="1"/>
</dbReference>
<feature type="binding site" evidence="2">
    <location>
        <position position="76"/>
    </location>
    <ligand>
        <name>substrate</name>
    </ligand>
</feature>
<proteinExistence type="inferred from homology"/>
<comment type="cofactor">
    <cofactor evidence="2">
        <name>Mg(2+)</name>
        <dbReference type="ChEBI" id="CHEBI:18420"/>
    </cofactor>
    <text evidence="2">Binds 2 magnesium ions per subunit.</text>
</comment>
<protein>
    <recommendedName>
        <fullName evidence="2">Isoprenyl transferase</fullName>
        <ecNumber evidence="2">2.5.1.-</ecNumber>
    </recommendedName>
</protein>
<dbReference type="AlphaFoldDB" id="A0A1S7LIJ1"/>
<dbReference type="GO" id="GO:0016094">
    <property type="term" value="P:polyprenol biosynthetic process"/>
    <property type="evidence" value="ECO:0007669"/>
    <property type="project" value="TreeGrafter"/>
</dbReference>
<dbReference type="NCBIfam" id="TIGR00055">
    <property type="entry name" value="uppS"/>
    <property type="match status" value="1"/>
</dbReference>
<dbReference type="HAMAP" id="MF_01139">
    <property type="entry name" value="ISPT"/>
    <property type="match status" value="1"/>
</dbReference>
<feature type="binding site" evidence="2">
    <location>
        <begin position="28"/>
        <end position="31"/>
    </location>
    <ligand>
        <name>substrate</name>
    </ligand>
</feature>
<evidence type="ECO:0000256" key="1">
    <source>
        <dbReference type="ARBA" id="ARBA00022679"/>
    </source>
</evidence>
<evidence type="ECO:0000256" key="2">
    <source>
        <dbReference type="HAMAP-Rule" id="MF_01139"/>
    </source>
</evidence>
<dbReference type="InterPro" id="IPR018520">
    <property type="entry name" value="UPP_synth-like_CS"/>
</dbReference>
<feature type="active site" description="Proton acceptor" evidence="2">
    <location>
        <position position="75"/>
    </location>
</feature>
<dbReference type="EMBL" id="LO017727">
    <property type="protein sequence ID" value="CRH05671.1"/>
    <property type="molecule type" value="Genomic_DNA"/>
</dbReference>
<dbReference type="SUPFAM" id="SSF64005">
    <property type="entry name" value="Undecaprenyl diphosphate synthase"/>
    <property type="match status" value="1"/>
</dbReference>
<feature type="binding site" evidence="2">
    <location>
        <position position="44"/>
    </location>
    <ligand>
        <name>substrate</name>
    </ligand>
</feature>
<reference evidence="3" key="1">
    <citation type="submission" date="2015-04" db="EMBL/GenBank/DDBJ databases">
        <authorList>
            <person name="Syromyatnikov M.Y."/>
            <person name="Popov V.N."/>
        </authorList>
    </citation>
    <scope>NUCLEOTIDE SEQUENCE</scope>
    <source>
        <strain evidence="3">MO-1</strain>
    </source>
</reference>
<evidence type="ECO:0000313" key="3">
    <source>
        <dbReference type="EMBL" id="CRH05671.1"/>
    </source>
</evidence>
<feature type="binding site" evidence="2">
    <location>
        <position position="195"/>
    </location>
    <ligand>
        <name>substrate</name>
    </ligand>
</feature>
<feature type="binding site" evidence="2">
    <location>
        <position position="78"/>
    </location>
    <ligand>
        <name>substrate</name>
    </ligand>
</feature>
<dbReference type="PANTHER" id="PTHR10291">
    <property type="entry name" value="DEHYDRODOLICHYL DIPHOSPHATE SYNTHASE FAMILY MEMBER"/>
    <property type="match status" value="1"/>
</dbReference>
<comment type="function">
    <text evidence="2">Catalyzes the condensation of isopentenyl diphosphate (IPP) with allylic pyrophosphates generating different type of terpenoids.</text>
</comment>
<dbReference type="GO" id="GO:0000287">
    <property type="term" value="F:magnesium ion binding"/>
    <property type="evidence" value="ECO:0007669"/>
    <property type="project" value="UniProtKB-UniRule"/>
</dbReference>
<feature type="binding site" evidence="2">
    <location>
        <position position="40"/>
    </location>
    <ligand>
        <name>substrate</name>
    </ligand>
</feature>
<feature type="binding site" evidence="2">
    <location>
        <begin position="201"/>
        <end position="203"/>
    </location>
    <ligand>
        <name>substrate</name>
    </ligand>
</feature>
<gene>
    <name evidence="3" type="primary">ispU</name>
    <name evidence="3" type="ORF">MAGMO_1482</name>
</gene>
<dbReference type="EC" id="2.5.1.-" evidence="2"/>
<keyword evidence="1 2" id="KW-0808">Transferase</keyword>
<keyword evidence="2" id="KW-0479">Metal-binding</keyword>
<dbReference type="Pfam" id="PF01255">
    <property type="entry name" value="Prenyltransf"/>
    <property type="match status" value="1"/>
</dbReference>
<dbReference type="Gene3D" id="3.40.1180.10">
    <property type="entry name" value="Decaprenyl diphosphate synthase-like"/>
    <property type="match status" value="1"/>
</dbReference>
<feature type="active site" evidence="2">
    <location>
        <position position="27"/>
    </location>
</feature>
<accession>A0A1S7LIJ1</accession>